<sequence>MGNERRLLTVKEVSLVVVILPELRFDKPLSASESGPKHAKDFDLKNLMDFRAIIQRVSRAEAMSEMQIKEGGSDNHGVNCTYMRQNESIRAFRTICGKVPDIQKEELGTVKDTYPTSIKPSSRDPS</sequence>
<organism evidence="2 3">
    <name type="scientific">Marchantia polymorpha subsp. ruderalis</name>
    <dbReference type="NCBI Taxonomy" id="1480154"/>
    <lineage>
        <taxon>Eukaryota</taxon>
        <taxon>Viridiplantae</taxon>
        <taxon>Streptophyta</taxon>
        <taxon>Embryophyta</taxon>
        <taxon>Marchantiophyta</taxon>
        <taxon>Marchantiopsida</taxon>
        <taxon>Marchantiidae</taxon>
        <taxon>Marchantiales</taxon>
        <taxon>Marchantiaceae</taxon>
        <taxon>Marchantia</taxon>
    </lineage>
</organism>
<gene>
    <name evidence="2" type="ORF">AXG93_4577s1110</name>
</gene>
<feature type="region of interest" description="Disordered" evidence="1">
    <location>
        <begin position="107"/>
        <end position="126"/>
    </location>
</feature>
<evidence type="ECO:0000313" key="2">
    <source>
        <dbReference type="EMBL" id="OAE28079.1"/>
    </source>
</evidence>
<proteinExistence type="predicted"/>
<evidence type="ECO:0000256" key="1">
    <source>
        <dbReference type="SAM" id="MobiDB-lite"/>
    </source>
</evidence>
<dbReference type="Proteomes" id="UP000077202">
    <property type="component" value="Unassembled WGS sequence"/>
</dbReference>
<accession>A0A176W4Z8</accession>
<reference evidence="2" key="1">
    <citation type="submission" date="2016-03" db="EMBL/GenBank/DDBJ databases">
        <title>Mechanisms controlling the formation of the plant cell surface in tip-growing cells are functionally conserved among land plants.</title>
        <authorList>
            <person name="Honkanen S."/>
            <person name="Jones V.A."/>
            <person name="Morieri G."/>
            <person name="Champion C."/>
            <person name="Hetherington A.J."/>
            <person name="Kelly S."/>
            <person name="Saint-Marcoux D."/>
            <person name="Proust H."/>
            <person name="Prescott H."/>
            <person name="Dolan L."/>
        </authorList>
    </citation>
    <scope>NUCLEOTIDE SEQUENCE [LARGE SCALE GENOMIC DNA]</scope>
    <source>
        <tissue evidence="2">Whole gametophyte</tissue>
    </source>
</reference>
<keyword evidence="3" id="KW-1185">Reference proteome</keyword>
<protein>
    <submittedName>
        <fullName evidence="2">Uncharacterized protein</fullName>
    </submittedName>
</protein>
<dbReference type="AlphaFoldDB" id="A0A176W4Z8"/>
<name>A0A176W4Z8_MARPO</name>
<dbReference type="EMBL" id="LVLJ01001770">
    <property type="protein sequence ID" value="OAE28079.1"/>
    <property type="molecule type" value="Genomic_DNA"/>
</dbReference>
<comment type="caution">
    <text evidence="2">The sequence shown here is derived from an EMBL/GenBank/DDBJ whole genome shotgun (WGS) entry which is preliminary data.</text>
</comment>
<evidence type="ECO:0000313" key="3">
    <source>
        <dbReference type="Proteomes" id="UP000077202"/>
    </source>
</evidence>